<dbReference type="Proteomes" id="UP000256305">
    <property type="component" value="Unassembled WGS sequence"/>
</dbReference>
<sequence length="128" mass="15246">MENTLTVLQTFTYEKGNQDCTCHEIIEFTQGDHLHILEDPFYVDNAGWYIAVRKNDADPFYMSIPFIDEKYEDRSLYTEMDLDLAILVHQHQIDQSLVCKNKSEFLYHKKELDQLMMMHPKHMLAKNE</sequence>
<dbReference type="RefSeq" id="WP_115822683.1">
    <property type="nucleotide sequence ID" value="NZ_QUAE01000003.1"/>
</dbReference>
<evidence type="ECO:0000313" key="1">
    <source>
        <dbReference type="EMBL" id="REJ10088.1"/>
    </source>
</evidence>
<organism evidence="1 2">
    <name type="scientific">Halobacillus trueperi</name>
    <dbReference type="NCBI Taxonomy" id="156205"/>
    <lineage>
        <taxon>Bacteria</taxon>
        <taxon>Bacillati</taxon>
        <taxon>Bacillota</taxon>
        <taxon>Bacilli</taxon>
        <taxon>Bacillales</taxon>
        <taxon>Bacillaceae</taxon>
        <taxon>Halobacillus</taxon>
    </lineage>
</organism>
<dbReference type="AlphaFoldDB" id="A0A3E0JAW5"/>
<reference evidence="1 2" key="1">
    <citation type="submission" date="2018-08" db="EMBL/GenBank/DDBJ databases">
        <title>Genome sequence of Halobacillus trueperi KCTC 3686.</title>
        <authorList>
            <person name="Cho K.H."/>
            <person name="Kwak M.-J."/>
            <person name="Kim B.-Y."/>
            <person name="Chun J."/>
        </authorList>
    </citation>
    <scope>NUCLEOTIDE SEQUENCE [LARGE SCALE GENOMIC DNA]</scope>
    <source>
        <strain evidence="1 2">KCTC 3686</strain>
    </source>
</reference>
<protein>
    <submittedName>
        <fullName evidence="1">Uncharacterized protein</fullName>
    </submittedName>
</protein>
<evidence type="ECO:0000313" key="2">
    <source>
        <dbReference type="Proteomes" id="UP000256305"/>
    </source>
</evidence>
<gene>
    <name evidence="1" type="ORF">DYE48_05070</name>
</gene>
<accession>A0A3E0JAW5</accession>
<dbReference type="EMBL" id="QUAE01000003">
    <property type="protein sequence ID" value="REJ10088.1"/>
    <property type="molecule type" value="Genomic_DNA"/>
</dbReference>
<keyword evidence="2" id="KW-1185">Reference proteome</keyword>
<proteinExistence type="predicted"/>
<comment type="caution">
    <text evidence="1">The sequence shown here is derived from an EMBL/GenBank/DDBJ whole genome shotgun (WGS) entry which is preliminary data.</text>
</comment>
<name>A0A3E0JAW5_9BACI</name>